<feature type="transmembrane region" description="Helical" evidence="1">
    <location>
        <begin position="40"/>
        <end position="60"/>
    </location>
</feature>
<keyword evidence="1" id="KW-0812">Transmembrane</keyword>
<evidence type="ECO:0000313" key="2">
    <source>
        <dbReference type="EMBL" id="KAF1842100.1"/>
    </source>
</evidence>
<dbReference type="EMBL" id="ML976618">
    <property type="protein sequence ID" value="KAF1842100.1"/>
    <property type="molecule type" value="Genomic_DNA"/>
</dbReference>
<protein>
    <submittedName>
        <fullName evidence="2">Uncharacterized protein</fullName>
    </submittedName>
</protein>
<dbReference type="RefSeq" id="XP_040784663.1">
    <property type="nucleotide sequence ID" value="XM_040927032.1"/>
</dbReference>
<organism evidence="2 3">
    <name type="scientific">Cucurbitaria berberidis CBS 394.84</name>
    <dbReference type="NCBI Taxonomy" id="1168544"/>
    <lineage>
        <taxon>Eukaryota</taxon>
        <taxon>Fungi</taxon>
        <taxon>Dikarya</taxon>
        <taxon>Ascomycota</taxon>
        <taxon>Pezizomycotina</taxon>
        <taxon>Dothideomycetes</taxon>
        <taxon>Pleosporomycetidae</taxon>
        <taxon>Pleosporales</taxon>
        <taxon>Pleosporineae</taxon>
        <taxon>Cucurbitariaceae</taxon>
        <taxon>Cucurbitaria</taxon>
    </lineage>
</organism>
<proteinExistence type="predicted"/>
<gene>
    <name evidence="2" type="ORF">K460DRAFT_178901</name>
</gene>
<name>A0A9P4GAN3_9PLEO</name>
<dbReference type="GeneID" id="63844284"/>
<keyword evidence="3" id="KW-1185">Reference proteome</keyword>
<evidence type="ECO:0000313" key="3">
    <source>
        <dbReference type="Proteomes" id="UP000800039"/>
    </source>
</evidence>
<keyword evidence="1" id="KW-0472">Membrane</keyword>
<keyword evidence="1" id="KW-1133">Transmembrane helix</keyword>
<reference evidence="2" key="1">
    <citation type="submission" date="2020-01" db="EMBL/GenBank/DDBJ databases">
        <authorList>
            <consortium name="DOE Joint Genome Institute"/>
            <person name="Haridas S."/>
            <person name="Albert R."/>
            <person name="Binder M."/>
            <person name="Bloem J."/>
            <person name="Labutti K."/>
            <person name="Salamov A."/>
            <person name="Andreopoulos B."/>
            <person name="Baker S.E."/>
            <person name="Barry K."/>
            <person name="Bills G."/>
            <person name="Bluhm B.H."/>
            <person name="Cannon C."/>
            <person name="Castanera R."/>
            <person name="Culley D.E."/>
            <person name="Daum C."/>
            <person name="Ezra D."/>
            <person name="Gonzalez J.B."/>
            <person name="Henrissat B."/>
            <person name="Kuo A."/>
            <person name="Liang C."/>
            <person name="Lipzen A."/>
            <person name="Lutzoni F."/>
            <person name="Magnuson J."/>
            <person name="Mondo S."/>
            <person name="Nolan M."/>
            <person name="Ohm R."/>
            <person name="Pangilinan J."/>
            <person name="Park H.-J."/>
            <person name="Ramirez L."/>
            <person name="Alfaro M."/>
            <person name="Sun H."/>
            <person name="Tritt A."/>
            <person name="Yoshinaga Y."/>
            <person name="Zwiers L.-H."/>
            <person name="Turgeon B.G."/>
            <person name="Goodwin S.B."/>
            <person name="Spatafora J.W."/>
            <person name="Crous P.W."/>
            <person name="Grigoriev I.V."/>
        </authorList>
    </citation>
    <scope>NUCLEOTIDE SEQUENCE</scope>
    <source>
        <strain evidence="2">CBS 394.84</strain>
    </source>
</reference>
<comment type="caution">
    <text evidence="2">The sequence shown here is derived from an EMBL/GenBank/DDBJ whole genome shotgun (WGS) entry which is preliminary data.</text>
</comment>
<accession>A0A9P4GAN3</accession>
<dbReference type="AlphaFoldDB" id="A0A9P4GAN3"/>
<dbReference type="Proteomes" id="UP000800039">
    <property type="component" value="Unassembled WGS sequence"/>
</dbReference>
<evidence type="ECO:0000256" key="1">
    <source>
        <dbReference type="SAM" id="Phobius"/>
    </source>
</evidence>
<sequence length="86" mass="9296">MLHGGTPRSGGGSLTVPRHCVVGALSHHIHLKGTGMRTRMMMMTMMLVFVVLSDLALLLHECRLQGRFLMSRRAAEGPSSSKPPSA</sequence>